<dbReference type="RefSeq" id="WP_184067415.1">
    <property type="nucleotide sequence ID" value="NZ_JACHNZ010000014.1"/>
</dbReference>
<comment type="caution">
    <text evidence="1">The sequence shown here is derived from an EMBL/GenBank/DDBJ whole genome shotgun (WGS) entry which is preliminary data.</text>
</comment>
<keyword evidence="2" id="KW-1185">Reference proteome</keyword>
<proteinExistence type="predicted"/>
<evidence type="ECO:0008006" key="3">
    <source>
        <dbReference type="Google" id="ProtNLM"/>
    </source>
</evidence>
<protein>
    <recommendedName>
        <fullName evidence="3">Sel1 repeat family protein</fullName>
    </recommendedName>
</protein>
<dbReference type="EMBL" id="JACHNZ010000014">
    <property type="protein sequence ID" value="MBB4631896.1"/>
    <property type="molecule type" value="Genomic_DNA"/>
</dbReference>
<reference evidence="1 2" key="1">
    <citation type="submission" date="2020-08" db="EMBL/GenBank/DDBJ databases">
        <title>Genomic Encyclopedia of Type Strains, Phase IV (KMG-IV): sequencing the most valuable type-strain genomes for metagenomic binning, comparative biology and taxonomic classification.</title>
        <authorList>
            <person name="Goeker M."/>
        </authorList>
    </citation>
    <scope>NUCLEOTIDE SEQUENCE [LARGE SCALE GENOMIC DNA]</scope>
    <source>
        <strain evidence="1 2">DSM 17328</strain>
    </source>
</reference>
<dbReference type="Proteomes" id="UP000566324">
    <property type="component" value="Unassembled WGS sequence"/>
</dbReference>
<accession>A0A7W7F608</accession>
<dbReference type="SUPFAM" id="SSF81901">
    <property type="entry name" value="HCP-like"/>
    <property type="match status" value="1"/>
</dbReference>
<evidence type="ECO:0000313" key="2">
    <source>
        <dbReference type="Proteomes" id="UP000566324"/>
    </source>
</evidence>
<dbReference type="AlphaFoldDB" id="A0A7W7F608"/>
<dbReference type="SMART" id="SM00671">
    <property type="entry name" value="SEL1"/>
    <property type="match status" value="1"/>
</dbReference>
<dbReference type="InterPro" id="IPR006597">
    <property type="entry name" value="Sel1-like"/>
</dbReference>
<sequence>MASHPVTEVQFLHAQMAAAMAGQPDAYYELGVAYAVGSSGVDIDLVEAHKWFNLAAMSGDERAQLDRSEVAASMTPAEVAAAQRGARAFLMQTRH</sequence>
<dbReference type="Gene3D" id="1.25.40.10">
    <property type="entry name" value="Tetratricopeptide repeat domain"/>
    <property type="match status" value="1"/>
</dbReference>
<organism evidence="1 2">
    <name type="scientific">Sphingosinicella soli</name>
    <dbReference type="NCBI Taxonomy" id="333708"/>
    <lineage>
        <taxon>Bacteria</taxon>
        <taxon>Pseudomonadati</taxon>
        <taxon>Pseudomonadota</taxon>
        <taxon>Alphaproteobacteria</taxon>
        <taxon>Sphingomonadales</taxon>
        <taxon>Sphingosinicellaceae</taxon>
        <taxon>Sphingosinicella</taxon>
    </lineage>
</organism>
<name>A0A7W7F608_9SPHN</name>
<gene>
    <name evidence="1" type="ORF">GGQ98_001512</name>
</gene>
<evidence type="ECO:0000313" key="1">
    <source>
        <dbReference type="EMBL" id="MBB4631896.1"/>
    </source>
</evidence>
<dbReference type="InterPro" id="IPR011990">
    <property type="entry name" value="TPR-like_helical_dom_sf"/>
</dbReference>